<accession>A0A1I3TBK0</accession>
<dbReference type="PROSITE" id="PS51257">
    <property type="entry name" value="PROKAR_LIPOPROTEIN"/>
    <property type="match status" value="1"/>
</dbReference>
<dbReference type="STRING" id="390807.SAMN04488095_3360"/>
<reference evidence="2 3" key="1">
    <citation type="submission" date="2016-10" db="EMBL/GenBank/DDBJ databases">
        <authorList>
            <person name="de Groot N.N."/>
        </authorList>
    </citation>
    <scope>NUCLEOTIDE SEQUENCE [LARGE SCALE GENOMIC DNA]</scope>
    <source>
        <strain evidence="2 3">DSM 19073</strain>
    </source>
</reference>
<evidence type="ECO:0000313" key="3">
    <source>
        <dbReference type="Proteomes" id="UP000199110"/>
    </source>
</evidence>
<organism evidence="2 3">
    <name type="scientific">Jannaschia pohangensis</name>
    <dbReference type="NCBI Taxonomy" id="390807"/>
    <lineage>
        <taxon>Bacteria</taxon>
        <taxon>Pseudomonadati</taxon>
        <taxon>Pseudomonadota</taxon>
        <taxon>Alphaproteobacteria</taxon>
        <taxon>Rhodobacterales</taxon>
        <taxon>Roseobacteraceae</taxon>
        <taxon>Jannaschia</taxon>
    </lineage>
</organism>
<evidence type="ECO:0000313" key="2">
    <source>
        <dbReference type="EMBL" id="SFJ67882.1"/>
    </source>
</evidence>
<feature type="signal peptide" evidence="1">
    <location>
        <begin position="1"/>
        <end position="19"/>
    </location>
</feature>
<evidence type="ECO:0000256" key="1">
    <source>
        <dbReference type="SAM" id="SignalP"/>
    </source>
</evidence>
<keyword evidence="3" id="KW-1185">Reference proteome</keyword>
<sequence length="92" mass="9964">MKLAFSLSILVLMAAPASAACYADYKAKQDNPLQLHYGVIEVPDAQCTPAGAAAQLASRLRDGWQVLQVMSVFGPEGLDQRKASAGEYFLRY</sequence>
<protein>
    <recommendedName>
        <fullName evidence="4">DUF4177 domain-containing protein</fullName>
    </recommendedName>
</protein>
<dbReference type="AlphaFoldDB" id="A0A1I3TBK0"/>
<gene>
    <name evidence="2" type="ORF">SAMN04488095_3360</name>
</gene>
<name>A0A1I3TBK0_9RHOB</name>
<keyword evidence="1" id="KW-0732">Signal</keyword>
<evidence type="ECO:0008006" key="4">
    <source>
        <dbReference type="Google" id="ProtNLM"/>
    </source>
</evidence>
<dbReference type="OrthoDB" id="7745874at2"/>
<dbReference type="Proteomes" id="UP000199110">
    <property type="component" value="Unassembled WGS sequence"/>
</dbReference>
<dbReference type="EMBL" id="FORA01000005">
    <property type="protein sequence ID" value="SFJ67882.1"/>
    <property type="molecule type" value="Genomic_DNA"/>
</dbReference>
<dbReference type="RefSeq" id="WP_092783576.1">
    <property type="nucleotide sequence ID" value="NZ_FORA01000005.1"/>
</dbReference>
<feature type="chain" id="PRO_5011521390" description="DUF4177 domain-containing protein" evidence="1">
    <location>
        <begin position="20"/>
        <end position="92"/>
    </location>
</feature>
<proteinExistence type="predicted"/>